<evidence type="ECO:0000256" key="1">
    <source>
        <dbReference type="ARBA" id="ARBA00009437"/>
    </source>
</evidence>
<organism evidence="6 7">
    <name type="scientific">Terasakiella brassicae</name>
    <dbReference type="NCBI Taxonomy" id="1634917"/>
    <lineage>
        <taxon>Bacteria</taxon>
        <taxon>Pseudomonadati</taxon>
        <taxon>Pseudomonadota</taxon>
        <taxon>Alphaproteobacteria</taxon>
        <taxon>Rhodospirillales</taxon>
        <taxon>Terasakiellaceae</taxon>
        <taxon>Terasakiella</taxon>
    </lineage>
</organism>
<dbReference type="InterPro" id="IPR058163">
    <property type="entry name" value="LysR-type_TF_proteobact-type"/>
</dbReference>
<evidence type="ECO:0000256" key="2">
    <source>
        <dbReference type="ARBA" id="ARBA00023015"/>
    </source>
</evidence>
<dbReference type="PANTHER" id="PTHR30537">
    <property type="entry name" value="HTH-TYPE TRANSCRIPTIONAL REGULATOR"/>
    <property type="match status" value="1"/>
</dbReference>
<dbReference type="EMBL" id="BMHV01000013">
    <property type="protein sequence ID" value="GGF66544.1"/>
    <property type="molecule type" value="Genomic_DNA"/>
</dbReference>
<dbReference type="RefSeq" id="WP_188664619.1">
    <property type="nucleotide sequence ID" value="NZ_BMHV01000013.1"/>
</dbReference>
<accession>A0A917C287</accession>
<evidence type="ECO:0000313" key="6">
    <source>
        <dbReference type="EMBL" id="GGF66544.1"/>
    </source>
</evidence>
<name>A0A917C287_9PROT</name>
<dbReference type="InterPro" id="IPR000847">
    <property type="entry name" value="LysR_HTH_N"/>
</dbReference>
<dbReference type="FunFam" id="3.40.190.290:FF:000001">
    <property type="entry name" value="Transcriptional regulator, LysR family"/>
    <property type="match status" value="1"/>
</dbReference>
<keyword evidence="4" id="KW-0804">Transcription</keyword>
<gene>
    <name evidence="6" type="ORF">GCM10011332_20830</name>
</gene>
<comment type="caution">
    <text evidence="6">The sequence shown here is derived from an EMBL/GenBank/DDBJ whole genome shotgun (WGS) entry which is preliminary data.</text>
</comment>
<evidence type="ECO:0000259" key="5">
    <source>
        <dbReference type="PROSITE" id="PS50931"/>
    </source>
</evidence>
<dbReference type="GO" id="GO:0003700">
    <property type="term" value="F:DNA-binding transcription factor activity"/>
    <property type="evidence" value="ECO:0007669"/>
    <property type="project" value="InterPro"/>
</dbReference>
<keyword evidence="7" id="KW-1185">Reference proteome</keyword>
<dbReference type="CDD" id="cd08422">
    <property type="entry name" value="PBP2_CrgA_like"/>
    <property type="match status" value="1"/>
</dbReference>
<dbReference type="AlphaFoldDB" id="A0A917C287"/>
<dbReference type="Gene3D" id="3.40.190.290">
    <property type="match status" value="1"/>
</dbReference>
<dbReference type="InterPro" id="IPR005119">
    <property type="entry name" value="LysR_subst-bd"/>
</dbReference>
<dbReference type="Proteomes" id="UP000632498">
    <property type="component" value="Unassembled WGS sequence"/>
</dbReference>
<dbReference type="GO" id="GO:0006351">
    <property type="term" value="P:DNA-templated transcription"/>
    <property type="evidence" value="ECO:0007669"/>
    <property type="project" value="TreeGrafter"/>
</dbReference>
<dbReference type="PANTHER" id="PTHR30537:SF5">
    <property type="entry name" value="HTH-TYPE TRANSCRIPTIONAL ACTIVATOR TTDR-RELATED"/>
    <property type="match status" value="1"/>
</dbReference>
<dbReference type="PROSITE" id="PS50931">
    <property type="entry name" value="HTH_LYSR"/>
    <property type="match status" value="1"/>
</dbReference>
<protein>
    <submittedName>
        <fullName evidence="6">LysR family transcriptional regulator</fullName>
    </submittedName>
</protein>
<keyword evidence="3" id="KW-0238">DNA-binding</keyword>
<evidence type="ECO:0000256" key="3">
    <source>
        <dbReference type="ARBA" id="ARBA00023125"/>
    </source>
</evidence>
<dbReference type="SUPFAM" id="SSF46785">
    <property type="entry name" value="Winged helix' DNA-binding domain"/>
    <property type="match status" value="1"/>
</dbReference>
<dbReference type="Gene3D" id="1.10.10.10">
    <property type="entry name" value="Winged helix-like DNA-binding domain superfamily/Winged helix DNA-binding domain"/>
    <property type="match status" value="1"/>
</dbReference>
<feature type="domain" description="HTH lysR-type" evidence="5">
    <location>
        <begin position="1"/>
        <end position="59"/>
    </location>
</feature>
<reference evidence="6" key="2">
    <citation type="submission" date="2020-09" db="EMBL/GenBank/DDBJ databases">
        <authorList>
            <person name="Sun Q."/>
            <person name="Zhou Y."/>
        </authorList>
    </citation>
    <scope>NUCLEOTIDE SEQUENCE</scope>
    <source>
        <strain evidence="6">CGMCC 1.15254</strain>
    </source>
</reference>
<evidence type="ECO:0000313" key="7">
    <source>
        <dbReference type="Proteomes" id="UP000632498"/>
    </source>
</evidence>
<evidence type="ECO:0000256" key="4">
    <source>
        <dbReference type="ARBA" id="ARBA00023163"/>
    </source>
</evidence>
<dbReference type="Pfam" id="PF00126">
    <property type="entry name" value="HTH_1"/>
    <property type="match status" value="1"/>
</dbReference>
<reference evidence="6" key="1">
    <citation type="journal article" date="2014" name="Int. J. Syst. Evol. Microbiol.">
        <title>Complete genome sequence of Corynebacterium casei LMG S-19264T (=DSM 44701T), isolated from a smear-ripened cheese.</title>
        <authorList>
            <consortium name="US DOE Joint Genome Institute (JGI-PGF)"/>
            <person name="Walter F."/>
            <person name="Albersmeier A."/>
            <person name="Kalinowski J."/>
            <person name="Ruckert C."/>
        </authorList>
    </citation>
    <scope>NUCLEOTIDE SEQUENCE</scope>
    <source>
        <strain evidence="6">CGMCC 1.15254</strain>
    </source>
</reference>
<dbReference type="SUPFAM" id="SSF53850">
    <property type="entry name" value="Periplasmic binding protein-like II"/>
    <property type="match status" value="1"/>
</dbReference>
<dbReference type="Pfam" id="PF03466">
    <property type="entry name" value="LysR_substrate"/>
    <property type="match status" value="1"/>
</dbReference>
<dbReference type="InterPro" id="IPR036390">
    <property type="entry name" value="WH_DNA-bd_sf"/>
</dbReference>
<comment type="similarity">
    <text evidence="1">Belongs to the LysR transcriptional regulatory family.</text>
</comment>
<dbReference type="GO" id="GO:0043565">
    <property type="term" value="F:sequence-specific DNA binding"/>
    <property type="evidence" value="ECO:0007669"/>
    <property type="project" value="TreeGrafter"/>
</dbReference>
<sequence>MNNLTGMMIFAQVVQSGSFSKAADDLGMSKSSVSKKVTFLEDRLGVRLLNRTTRKLSLTEVGQVFYERCERIMSEAEEAELAITRLQDEPRGHLKISAPVSFGVKHLGRPLAAFIEKYEDLSIDVQLNDRYVDIVDEGFDLAIRIGRLPDSSLIAKKVGSSRMVVCASPEYWQKHAKPTHPRQLEDMNCLIYTLSRNSGGWSYQENGKTHLVKIEGDVKANNGDIIRDMAVNGAGIAVSPAFIVGRELADGSLEAVMEEYEVEPINIYAVYPHNRHLSAKVRLFVDFLKDWFGNCPSWEDIR</sequence>
<dbReference type="FunFam" id="1.10.10.10:FF:000001">
    <property type="entry name" value="LysR family transcriptional regulator"/>
    <property type="match status" value="1"/>
</dbReference>
<proteinExistence type="inferred from homology"/>
<keyword evidence="2" id="KW-0805">Transcription regulation</keyword>
<dbReference type="InterPro" id="IPR036388">
    <property type="entry name" value="WH-like_DNA-bd_sf"/>
</dbReference>